<evidence type="ECO:0000256" key="9">
    <source>
        <dbReference type="ARBA" id="ARBA00023136"/>
    </source>
</evidence>
<accession>A0ABQ3L2F1</accession>
<keyword evidence="11" id="KW-1133">Transmembrane helix</keyword>
<comment type="similarity">
    <text evidence="2">Belongs to the GSP N family.</text>
</comment>
<dbReference type="InterPro" id="IPR022792">
    <property type="entry name" value="T2SS_protein-GspN"/>
</dbReference>
<keyword evidence="4" id="KW-0813">Transport</keyword>
<evidence type="ECO:0000313" key="13">
    <source>
        <dbReference type="Proteomes" id="UP000659697"/>
    </source>
</evidence>
<comment type="subcellular location">
    <subcellularLocation>
        <location evidence="1">Cell inner membrane</location>
    </subcellularLocation>
</comment>
<evidence type="ECO:0000256" key="10">
    <source>
        <dbReference type="ARBA" id="ARBA00030772"/>
    </source>
</evidence>
<reference evidence="13" key="1">
    <citation type="journal article" date="2019" name="Int. J. Syst. Evol. Microbiol.">
        <title>The Global Catalogue of Microorganisms (GCM) 10K type strain sequencing project: providing services to taxonomists for standard genome sequencing and annotation.</title>
        <authorList>
            <consortium name="The Broad Institute Genomics Platform"/>
            <consortium name="The Broad Institute Genome Sequencing Center for Infectious Disease"/>
            <person name="Wu L."/>
            <person name="Ma J."/>
        </authorList>
    </citation>
    <scope>NUCLEOTIDE SEQUENCE [LARGE SCALE GENOMIC DNA]</scope>
    <source>
        <strain evidence="13">CGMCC 1.7003</strain>
    </source>
</reference>
<evidence type="ECO:0000256" key="6">
    <source>
        <dbReference type="ARBA" id="ARBA00022519"/>
    </source>
</evidence>
<keyword evidence="7 11" id="KW-0812">Transmembrane</keyword>
<dbReference type="PROSITE" id="PS01142">
    <property type="entry name" value="T2SP_N"/>
    <property type="match status" value="1"/>
</dbReference>
<name>A0ABQ3L2F1_9ALTE</name>
<keyword evidence="13" id="KW-1185">Reference proteome</keyword>
<protein>
    <recommendedName>
        <fullName evidence="3">Type II secretion system protein N</fullName>
    </recommendedName>
    <alternativeName>
        <fullName evidence="10">General secretion pathway protein N</fullName>
    </alternativeName>
</protein>
<evidence type="ECO:0000256" key="3">
    <source>
        <dbReference type="ARBA" id="ARBA00021563"/>
    </source>
</evidence>
<keyword evidence="8" id="KW-0653">Protein transport</keyword>
<evidence type="ECO:0000256" key="4">
    <source>
        <dbReference type="ARBA" id="ARBA00022448"/>
    </source>
</evidence>
<evidence type="ECO:0000256" key="11">
    <source>
        <dbReference type="SAM" id="Phobius"/>
    </source>
</evidence>
<evidence type="ECO:0000256" key="8">
    <source>
        <dbReference type="ARBA" id="ARBA00022927"/>
    </source>
</evidence>
<organism evidence="12 13">
    <name type="scientific">Alishewanella longhuensis</name>
    <dbReference type="NCBI Taxonomy" id="1091037"/>
    <lineage>
        <taxon>Bacteria</taxon>
        <taxon>Pseudomonadati</taxon>
        <taxon>Pseudomonadota</taxon>
        <taxon>Gammaproteobacteria</taxon>
        <taxon>Alteromonadales</taxon>
        <taxon>Alteromonadaceae</taxon>
        <taxon>Alishewanella</taxon>
    </lineage>
</organism>
<evidence type="ECO:0000313" key="12">
    <source>
        <dbReference type="EMBL" id="GHG75364.1"/>
    </source>
</evidence>
<feature type="transmembrane region" description="Helical" evidence="11">
    <location>
        <begin position="16"/>
        <end position="38"/>
    </location>
</feature>
<dbReference type="Proteomes" id="UP000659697">
    <property type="component" value="Unassembled WGS sequence"/>
</dbReference>
<dbReference type="RefSeq" id="WP_229833594.1">
    <property type="nucleotide sequence ID" value="NZ_BNAO01000009.1"/>
</dbReference>
<evidence type="ECO:0000256" key="2">
    <source>
        <dbReference type="ARBA" id="ARBA00007208"/>
    </source>
</evidence>
<keyword evidence="5" id="KW-1003">Cell membrane</keyword>
<evidence type="ECO:0000256" key="1">
    <source>
        <dbReference type="ARBA" id="ARBA00004533"/>
    </source>
</evidence>
<keyword evidence="9 11" id="KW-0472">Membrane</keyword>
<dbReference type="Pfam" id="PF01203">
    <property type="entry name" value="T2SSN"/>
    <property type="match status" value="1"/>
</dbReference>
<proteinExistence type="inferred from homology"/>
<keyword evidence="6" id="KW-0997">Cell inner membrane</keyword>
<dbReference type="EMBL" id="BNAO01000009">
    <property type="protein sequence ID" value="GHG75364.1"/>
    <property type="molecule type" value="Genomic_DNA"/>
</dbReference>
<evidence type="ECO:0000256" key="7">
    <source>
        <dbReference type="ARBA" id="ARBA00022692"/>
    </source>
</evidence>
<sequence length="258" mass="28589">MSEEWLLNNMRKHWKLALLGFVLYLVFLFVLTPASWWLRLAPLPAGVQLGPVSGTLWRGEIQQLSYQQLRLPAVSWQLNPWSLLGLSARLQVQSGSLQVPEQPYLQATIKAGFGSIRLQNTMLKLPVANLLPYLQLPLPVQATGELLIDIQQLQLAQQQCLGLQGQASWLDASLQPPTGTWLDLKHIHASLSCEEGQPVLITDPENLLSLAVRVTVSPAGNLRVQGSLLPDASLPEEVHQAMRFVGQPDANGRYSLNF</sequence>
<gene>
    <name evidence="12" type="primary">gspN</name>
    <name evidence="12" type="ORF">GCM10010919_29450</name>
</gene>
<evidence type="ECO:0000256" key="5">
    <source>
        <dbReference type="ARBA" id="ARBA00022475"/>
    </source>
</evidence>
<dbReference type="InterPro" id="IPR000645">
    <property type="entry name" value="T2SS_GspN_CS"/>
</dbReference>
<comment type="caution">
    <text evidence="12">The sequence shown here is derived from an EMBL/GenBank/DDBJ whole genome shotgun (WGS) entry which is preliminary data.</text>
</comment>